<gene>
    <name evidence="1" type="ORF">BpHYR1_019083</name>
</gene>
<dbReference type="AlphaFoldDB" id="A0A3M7RZP2"/>
<accession>A0A3M7RZP2</accession>
<reference evidence="1 2" key="1">
    <citation type="journal article" date="2018" name="Sci. Rep.">
        <title>Genomic signatures of local adaptation to the degree of environmental predictability in rotifers.</title>
        <authorList>
            <person name="Franch-Gras L."/>
            <person name="Hahn C."/>
            <person name="Garcia-Roger E.M."/>
            <person name="Carmona M.J."/>
            <person name="Serra M."/>
            <person name="Gomez A."/>
        </authorList>
    </citation>
    <scope>NUCLEOTIDE SEQUENCE [LARGE SCALE GENOMIC DNA]</scope>
    <source>
        <strain evidence="1">HYR1</strain>
    </source>
</reference>
<evidence type="ECO:0000313" key="1">
    <source>
        <dbReference type="EMBL" id="RNA28952.1"/>
    </source>
</evidence>
<dbReference type="Proteomes" id="UP000276133">
    <property type="component" value="Unassembled WGS sequence"/>
</dbReference>
<evidence type="ECO:0000313" key="2">
    <source>
        <dbReference type="Proteomes" id="UP000276133"/>
    </source>
</evidence>
<organism evidence="1 2">
    <name type="scientific">Brachionus plicatilis</name>
    <name type="common">Marine rotifer</name>
    <name type="synonym">Brachionus muelleri</name>
    <dbReference type="NCBI Taxonomy" id="10195"/>
    <lineage>
        <taxon>Eukaryota</taxon>
        <taxon>Metazoa</taxon>
        <taxon>Spiralia</taxon>
        <taxon>Gnathifera</taxon>
        <taxon>Rotifera</taxon>
        <taxon>Eurotatoria</taxon>
        <taxon>Monogononta</taxon>
        <taxon>Pseudotrocha</taxon>
        <taxon>Ploima</taxon>
        <taxon>Brachionidae</taxon>
        <taxon>Brachionus</taxon>
    </lineage>
</organism>
<keyword evidence="2" id="KW-1185">Reference proteome</keyword>
<dbReference type="EMBL" id="REGN01002305">
    <property type="protein sequence ID" value="RNA28952.1"/>
    <property type="molecule type" value="Genomic_DNA"/>
</dbReference>
<proteinExistence type="predicted"/>
<protein>
    <submittedName>
        <fullName evidence="1">Uncharacterized protein</fullName>
    </submittedName>
</protein>
<comment type="caution">
    <text evidence="1">The sequence shown here is derived from an EMBL/GenBank/DDBJ whole genome shotgun (WGS) entry which is preliminary data.</text>
</comment>
<sequence>MSNLINANFADKLFGNFLLITKIDFNDLIRLVFKSHYDLHKNFYQYLLHLDQLKEFFHNLVTLTDHMGHD</sequence>
<name>A0A3M7RZP2_BRAPC</name>